<dbReference type="GO" id="GO:0005737">
    <property type="term" value="C:cytoplasm"/>
    <property type="evidence" value="ECO:0007669"/>
    <property type="project" value="TreeGrafter"/>
</dbReference>
<reference evidence="4" key="1">
    <citation type="submission" date="2023-06" db="EMBL/GenBank/DDBJ databases">
        <title>Genome-scale phylogeny and comparative genomics of the fungal order Sordariales.</title>
        <authorList>
            <consortium name="Lawrence Berkeley National Laboratory"/>
            <person name="Hensen N."/>
            <person name="Bonometti L."/>
            <person name="Westerberg I."/>
            <person name="Brannstrom I.O."/>
            <person name="Guillou S."/>
            <person name="Cros-Aarteil S."/>
            <person name="Calhoun S."/>
            <person name="Haridas S."/>
            <person name="Kuo A."/>
            <person name="Mondo S."/>
            <person name="Pangilinan J."/>
            <person name="Riley R."/>
            <person name="LaButti K."/>
            <person name="Andreopoulos B."/>
            <person name="Lipzen A."/>
            <person name="Chen C."/>
            <person name="Yanf M."/>
            <person name="Daum C."/>
            <person name="Ng V."/>
            <person name="Clum A."/>
            <person name="Steindorff A."/>
            <person name="Ohm R."/>
            <person name="Martin F."/>
            <person name="Silar P."/>
            <person name="Natvig D."/>
            <person name="Lalanne C."/>
            <person name="Gautier V."/>
            <person name="Ament-velasquez S.L."/>
            <person name="Kruys A."/>
            <person name="Hutchinson M.I."/>
            <person name="Powell A.J."/>
            <person name="Barry K."/>
            <person name="Miller A.N."/>
            <person name="Grigoriev I.V."/>
            <person name="Debuchy R."/>
            <person name="Gladieux P."/>
            <person name="Thoren M.H."/>
            <person name="Johannesson H."/>
        </authorList>
    </citation>
    <scope>NUCLEOTIDE SEQUENCE</scope>
    <source>
        <strain evidence="4">SMH3187-1</strain>
    </source>
</reference>
<dbReference type="Gene3D" id="3.40.50.1820">
    <property type="entry name" value="alpha/beta hydrolase"/>
    <property type="match status" value="1"/>
</dbReference>
<evidence type="ECO:0000313" key="4">
    <source>
        <dbReference type="EMBL" id="KAK0751450.1"/>
    </source>
</evidence>
<dbReference type="GO" id="GO:0016787">
    <property type="term" value="F:hydrolase activity"/>
    <property type="evidence" value="ECO:0007669"/>
    <property type="project" value="UniProtKB-KW"/>
</dbReference>
<comment type="similarity">
    <text evidence="1">Belongs to the LovG family.</text>
</comment>
<keyword evidence="2 4" id="KW-0378">Hydrolase</keyword>
<evidence type="ECO:0000313" key="5">
    <source>
        <dbReference type="Proteomes" id="UP001172155"/>
    </source>
</evidence>
<accession>A0AA40F564</accession>
<dbReference type="InterPro" id="IPR029058">
    <property type="entry name" value="AB_hydrolase_fold"/>
</dbReference>
<dbReference type="AlphaFoldDB" id="A0AA40F564"/>
<dbReference type="InterPro" id="IPR005645">
    <property type="entry name" value="FSH-like_dom"/>
</dbReference>
<evidence type="ECO:0000256" key="2">
    <source>
        <dbReference type="ARBA" id="ARBA00022801"/>
    </source>
</evidence>
<protein>
    <submittedName>
        <fullName evidence="4">Serine hydrolase FSH</fullName>
    </submittedName>
</protein>
<name>A0AA40F564_9PEZI</name>
<dbReference type="Proteomes" id="UP001172155">
    <property type="component" value="Unassembled WGS sequence"/>
</dbReference>
<keyword evidence="5" id="KW-1185">Reference proteome</keyword>
<dbReference type="SUPFAM" id="SSF53474">
    <property type="entry name" value="alpha/beta-Hydrolases"/>
    <property type="match status" value="1"/>
</dbReference>
<sequence>MPSLAEADDLTLALPRILCLHGGGVNGVVFRKQCRSLLKSRLSSHLRFVFVDGPFPCDGHPAIAPVYGADGPFFRWLRWLPEHDDLDAQQTAREVLDQVRAGMDADAGTGPWVGVLGFSQGAKLAASLLWTQQHVGEAVPMLPADVRFRFGVFLAGSGPPVMLDPNGVHFPLPRHVATAEGLSLAFKDWPTGNEGKYAIEAPTLHVHGLRDQGLEGHRRLFRLYARPGTARLMEWDGDHRIPLKTVDVERLVEGILELAEVTGSLG</sequence>
<dbReference type="PANTHER" id="PTHR48070:SF3">
    <property type="entry name" value="ESTERASE DBAE-RELATED"/>
    <property type="match status" value="1"/>
</dbReference>
<dbReference type="Pfam" id="PF03959">
    <property type="entry name" value="FSH1"/>
    <property type="match status" value="1"/>
</dbReference>
<dbReference type="GO" id="GO:0005634">
    <property type="term" value="C:nucleus"/>
    <property type="evidence" value="ECO:0007669"/>
    <property type="project" value="TreeGrafter"/>
</dbReference>
<dbReference type="InterPro" id="IPR050593">
    <property type="entry name" value="LovG"/>
</dbReference>
<gene>
    <name evidence="4" type="ORF">B0T18DRAFT_387577</name>
</gene>
<dbReference type="EMBL" id="JAUKUD010000002">
    <property type="protein sequence ID" value="KAK0751450.1"/>
    <property type="molecule type" value="Genomic_DNA"/>
</dbReference>
<evidence type="ECO:0000259" key="3">
    <source>
        <dbReference type="Pfam" id="PF03959"/>
    </source>
</evidence>
<dbReference type="PANTHER" id="PTHR48070">
    <property type="entry name" value="ESTERASE OVCA2"/>
    <property type="match status" value="1"/>
</dbReference>
<dbReference type="GO" id="GO:0044550">
    <property type="term" value="P:secondary metabolite biosynthetic process"/>
    <property type="evidence" value="ECO:0007669"/>
    <property type="project" value="TreeGrafter"/>
</dbReference>
<organism evidence="4 5">
    <name type="scientific">Schizothecium vesticola</name>
    <dbReference type="NCBI Taxonomy" id="314040"/>
    <lineage>
        <taxon>Eukaryota</taxon>
        <taxon>Fungi</taxon>
        <taxon>Dikarya</taxon>
        <taxon>Ascomycota</taxon>
        <taxon>Pezizomycotina</taxon>
        <taxon>Sordariomycetes</taxon>
        <taxon>Sordariomycetidae</taxon>
        <taxon>Sordariales</taxon>
        <taxon>Schizotheciaceae</taxon>
        <taxon>Schizothecium</taxon>
    </lineage>
</organism>
<feature type="domain" description="Serine hydrolase" evidence="3">
    <location>
        <begin position="15"/>
        <end position="247"/>
    </location>
</feature>
<comment type="caution">
    <text evidence="4">The sequence shown here is derived from an EMBL/GenBank/DDBJ whole genome shotgun (WGS) entry which is preliminary data.</text>
</comment>
<evidence type="ECO:0000256" key="1">
    <source>
        <dbReference type="ARBA" id="ARBA00005863"/>
    </source>
</evidence>
<proteinExistence type="inferred from homology"/>